<keyword evidence="2 3" id="KW-0732">Signal</keyword>
<dbReference type="OrthoDB" id="9764688at2"/>
<dbReference type="Pfam" id="PF09375">
    <property type="entry name" value="Peptidase_M75"/>
    <property type="match status" value="1"/>
</dbReference>
<feature type="signal peptide" evidence="3">
    <location>
        <begin position="1"/>
        <end position="19"/>
    </location>
</feature>
<evidence type="ECO:0000256" key="1">
    <source>
        <dbReference type="ARBA" id="ARBA00004196"/>
    </source>
</evidence>
<name>A0A1I2G634_9BACT</name>
<dbReference type="RefSeq" id="WP_096325732.1">
    <property type="nucleotide sequence ID" value="NZ_FOMX01000030.1"/>
</dbReference>
<dbReference type="InterPro" id="IPR018976">
    <property type="entry name" value="Imelysin-like"/>
</dbReference>
<accession>A0A1I2G634</accession>
<feature type="chain" id="PRO_5011790216" evidence="3">
    <location>
        <begin position="20"/>
        <end position="387"/>
    </location>
</feature>
<dbReference type="STRING" id="54.SAMN02745121_07058"/>
<feature type="domain" description="Imelysin-like" evidence="4">
    <location>
        <begin position="43"/>
        <end position="372"/>
    </location>
</feature>
<proteinExistence type="predicted"/>
<comment type="subcellular location">
    <subcellularLocation>
        <location evidence="1">Cell envelope</location>
    </subcellularLocation>
</comment>
<evidence type="ECO:0000313" key="6">
    <source>
        <dbReference type="Proteomes" id="UP000199400"/>
    </source>
</evidence>
<dbReference type="Gene3D" id="1.20.1420.20">
    <property type="entry name" value="M75 peptidase, HXXE motif"/>
    <property type="match status" value="1"/>
</dbReference>
<dbReference type="GO" id="GO:0030313">
    <property type="term" value="C:cell envelope"/>
    <property type="evidence" value="ECO:0007669"/>
    <property type="project" value="UniProtKB-SubCell"/>
</dbReference>
<reference evidence="6" key="1">
    <citation type="submission" date="2016-10" db="EMBL/GenBank/DDBJ databases">
        <authorList>
            <person name="Varghese N."/>
            <person name="Submissions S."/>
        </authorList>
    </citation>
    <scope>NUCLEOTIDE SEQUENCE [LARGE SCALE GENOMIC DNA]</scope>
    <source>
        <strain evidence="6">ATCC 25963</strain>
    </source>
</reference>
<gene>
    <name evidence="5" type="ORF">SAMN02745121_07058</name>
</gene>
<protein>
    <submittedName>
        <fullName evidence="5">Putative iron-regulated protein</fullName>
    </submittedName>
</protein>
<evidence type="ECO:0000313" key="5">
    <source>
        <dbReference type="EMBL" id="SFF12579.1"/>
    </source>
</evidence>
<dbReference type="EMBL" id="FOMX01000030">
    <property type="protein sequence ID" value="SFF12579.1"/>
    <property type="molecule type" value="Genomic_DNA"/>
</dbReference>
<dbReference type="Proteomes" id="UP000199400">
    <property type="component" value="Unassembled WGS sequence"/>
</dbReference>
<dbReference type="CDD" id="cd14657">
    <property type="entry name" value="Imelysin_IrpA-like"/>
    <property type="match status" value="1"/>
</dbReference>
<dbReference type="InterPro" id="IPR038352">
    <property type="entry name" value="Imelysin_sf"/>
</dbReference>
<evidence type="ECO:0000256" key="3">
    <source>
        <dbReference type="SAM" id="SignalP"/>
    </source>
</evidence>
<organism evidence="5 6">
    <name type="scientific">Nannocystis exedens</name>
    <dbReference type="NCBI Taxonomy" id="54"/>
    <lineage>
        <taxon>Bacteria</taxon>
        <taxon>Pseudomonadati</taxon>
        <taxon>Myxococcota</taxon>
        <taxon>Polyangia</taxon>
        <taxon>Nannocystales</taxon>
        <taxon>Nannocystaceae</taxon>
        <taxon>Nannocystis</taxon>
    </lineage>
</organism>
<keyword evidence="6" id="KW-1185">Reference proteome</keyword>
<dbReference type="AlphaFoldDB" id="A0A1I2G634"/>
<evidence type="ECO:0000256" key="2">
    <source>
        <dbReference type="ARBA" id="ARBA00022729"/>
    </source>
</evidence>
<sequence>MRRSLLALCLLPACTNTSATGWDDESFRAEAQNVVDRYAELVSAAYEKSSRGAEQMDSALQAFVAAPSADTLEATKTAWLGARDDYGLTEVFRFYNGPIDAAPDELEGRINAWPMDEAYIDYVEGMPDVGLINDLAGYPELTRDVLIERNGAKGEDSISTGWHAIEFLLWGQDLSADGPGARPWTDYVDGAEATAENQDRRRQYLTLASELLLDDLARVADAWSEGQANYRADFVAQDPKEAITKILLGMASLSGAELAGERMTVAYDTREQEDEHSCFSDNTHKDLLANIQGIEDVYLGRIDGQAGASLSSLVARIDADVDAVATAKLQAAVAAVKAIPAPFDNAIQAADGSPERAAVKAAIDSLKEATDALVAVADALEIELNLE</sequence>
<evidence type="ECO:0000259" key="4">
    <source>
        <dbReference type="Pfam" id="PF09375"/>
    </source>
</evidence>